<evidence type="ECO:0000313" key="1">
    <source>
        <dbReference type="EMBL" id="VEG51051.1"/>
    </source>
</evidence>
<evidence type="ECO:0000313" key="2">
    <source>
        <dbReference type="Proteomes" id="UP000279306"/>
    </source>
</evidence>
<dbReference type="InterPro" id="IPR019587">
    <property type="entry name" value="Polyketide_cyclase/dehydratase"/>
</dbReference>
<reference evidence="1 2" key="1">
    <citation type="submission" date="2018-12" db="EMBL/GenBank/DDBJ databases">
        <authorList>
            <consortium name="Pathogen Informatics"/>
        </authorList>
    </citation>
    <scope>NUCLEOTIDE SEQUENCE [LARGE SCALE GENOMIC DNA]</scope>
    <source>
        <strain evidence="1 2">NCTC10437</strain>
    </source>
</reference>
<dbReference type="AlphaFoldDB" id="A0A448IF10"/>
<accession>A0A448IF10</accession>
<dbReference type="KEGG" id="mauu:NCTC10437_00157"/>
<keyword evidence="2" id="KW-1185">Reference proteome</keyword>
<dbReference type="OrthoDB" id="191189at2"/>
<dbReference type="EMBL" id="LR134356">
    <property type="protein sequence ID" value="VEG51051.1"/>
    <property type="molecule type" value="Genomic_DNA"/>
</dbReference>
<dbReference type="InterPro" id="IPR023393">
    <property type="entry name" value="START-like_dom_sf"/>
</dbReference>
<gene>
    <name evidence="1" type="ORF">NCTC10437_00157</name>
</gene>
<dbReference type="Gene3D" id="3.30.530.20">
    <property type="match status" value="1"/>
</dbReference>
<dbReference type="SUPFAM" id="SSF55961">
    <property type="entry name" value="Bet v1-like"/>
    <property type="match status" value="1"/>
</dbReference>
<dbReference type="STRING" id="1791.GCA_001049355_05032"/>
<dbReference type="Proteomes" id="UP000279306">
    <property type="component" value="Chromosome"/>
</dbReference>
<dbReference type="RefSeq" id="WP_048634945.1">
    <property type="nucleotide sequence ID" value="NZ_CVQQ01000024.1"/>
</dbReference>
<proteinExistence type="predicted"/>
<dbReference type="Pfam" id="PF10604">
    <property type="entry name" value="Polyketide_cyc2"/>
    <property type="match status" value="1"/>
</dbReference>
<name>A0A448IF10_MYCAU</name>
<sequence length="128" mass="13645">MWSVSRNVDASADAVWHVLTDLDAWPKWGPTVVGAELDGSGFELGATGRVWTPVGVPLPFVISELDPGRTWAWTVAGVPATRHGVEPRDSGCRVWMSAPVWAPAYLPVLAIALRRIDGMAGTPSSPDA</sequence>
<protein>
    <submittedName>
        <fullName evidence="1">Activator of Hsp90 ATPase 1-like protein</fullName>
    </submittedName>
</protein>
<organism evidence="1 2">
    <name type="scientific">Mycolicibacterium aurum</name>
    <name type="common">Mycobacterium aurum</name>
    <dbReference type="NCBI Taxonomy" id="1791"/>
    <lineage>
        <taxon>Bacteria</taxon>
        <taxon>Bacillati</taxon>
        <taxon>Actinomycetota</taxon>
        <taxon>Actinomycetes</taxon>
        <taxon>Mycobacteriales</taxon>
        <taxon>Mycobacteriaceae</taxon>
        <taxon>Mycolicibacterium</taxon>
    </lineage>
</organism>